<evidence type="ECO:0000256" key="1">
    <source>
        <dbReference type="ARBA" id="ARBA00004141"/>
    </source>
</evidence>
<gene>
    <name evidence="8" type="ORF">EV384_0264</name>
</gene>
<evidence type="ECO:0000256" key="4">
    <source>
        <dbReference type="ARBA" id="ARBA00023136"/>
    </source>
</evidence>
<feature type="transmembrane region" description="Helical" evidence="6">
    <location>
        <begin position="184"/>
        <end position="204"/>
    </location>
</feature>
<evidence type="ECO:0000256" key="3">
    <source>
        <dbReference type="ARBA" id="ARBA00022989"/>
    </source>
</evidence>
<name>A0A4Q8B359_9ACTN</name>
<comment type="subcellular location">
    <subcellularLocation>
        <location evidence="1">Membrane</location>
        <topology evidence="1">Multi-pass membrane protein</topology>
    </subcellularLocation>
</comment>
<evidence type="ECO:0000256" key="2">
    <source>
        <dbReference type="ARBA" id="ARBA00022692"/>
    </source>
</evidence>
<feature type="compositionally biased region" description="Pro residues" evidence="5">
    <location>
        <begin position="420"/>
        <end position="429"/>
    </location>
</feature>
<feature type="transmembrane region" description="Helical" evidence="6">
    <location>
        <begin position="61"/>
        <end position="83"/>
    </location>
</feature>
<evidence type="ECO:0000256" key="5">
    <source>
        <dbReference type="SAM" id="MobiDB-lite"/>
    </source>
</evidence>
<accession>A0A4Q8B359</accession>
<feature type="transmembrane region" description="Helical" evidence="6">
    <location>
        <begin position="114"/>
        <end position="132"/>
    </location>
</feature>
<keyword evidence="3 6" id="KW-1133">Transmembrane helix</keyword>
<feature type="compositionally biased region" description="Low complexity" evidence="5">
    <location>
        <begin position="409"/>
        <end position="419"/>
    </location>
</feature>
<evidence type="ECO:0000256" key="6">
    <source>
        <dbReference type="SAM" id="Phobius"/>
    </source>
</evidence>
<dbReference type="AlphaFoldDB" id="A0A4Q8B359"/>
<proteinExistence type="predicted"/>
<dbReference type="Proteomes" id="UP000294114">
    <property type="component" value="Unassembled WGS sequence"/>
</dbReference>
<sequence>MTRVVPAMAVARDRRPSFVRRTSFKNGMVDVDAARIAEAMDQLRHRGKATLHDRLHRVRMALGLAVQAGLAAALAWIISHQFLGNPQPVFAPISAVGTLAASVGQRLRRTVELIIGVAVGVALGDFLIYLLGAGGWQLGLVVTAAILLTIFFGASVAVVIQAAATAVLIVTLSPSTQNLEIPRFVDAFIGGGIALVVTAILLPLNPLRVINRAARPALDLLAGQLDVTAEALRNRDRQSVQRALDRLRENKDELATFTEAIEGAKETATLSPVRWHRRDELTHYAEAADPIDRAMRNSGTLIRRSVTMIEDEEPIPEPMPDAVAHLAESVRMLRHEFAVGEEPEKARECSLRAVSEAGRAYTQGVGFSGSVVIAQVRTTASDLMVASGIEQDEANRLVRQSFGGEKEQPPAGQPEEGAAPKPPTAPPLG</sequence>
<feature type="transmembrane region" description="Helical" evidence="6">
    <location>
        <begin position="89"/>
        <end position="107"/>
    </location>
</feature>
<feature type="domain" description="Integral membrane bound transporter" evidence="7">
    <location>
        <begin position="74"/>
        <end position="197"/>
    </location>
</feature>
<dbReference type="EMBL" id="SHLD01000001">
    <property type="protein sequence ID" value="RZU71930.1"/>
    <property type="molecule type" value="Genomic_DNA"/>
</dbReference>
<evidence type="ECO:0000259" key="7">
    <source>
        <dbReference type="Pfam" id="PF13515"/>
    </source>
</evidence>
<evidence type="ECO:0000313" key="9">
    <source>
        <dbReference type="Proteomes" id="UP000294114"/>
    </source>
</evidence>
<dbReference type="Pfam" id="PF13515">
    <property type="entry name" value="FUSC_2"/>
    <property type="match status" value="1"/>
</dbReference>
<dbReference type="GO" id="GO:0016020">
    <property type="term" value="C:membrane"/>
    <property type="evidence" value="ECO:0007669"/>
    <property type="project" value="UniProtKB-SubCell"/>
</dbReference>
<keyword evidence="4 6" id="KW-0472">Membrane</keyword>
<reference evidence="8 9" key="1">
    <citation type="submission" date="2019-02" db="EMBL/GenBank/DDBJ databases">
        <title>Sequencing the genomes of 1000 actinobacteria strains.</title>
        <authorList>
            <person name="Klenk H.-P."/>
        </authorList>
    </citation>
    <scope>NUCLEOTIDE SEQUENCE [LARGE SCALE GENOMIC DNA]</scope>
    <source>
        <strain evidence="8 9">DSM 45612</strain>
    </source>
</reference>
<feature type="transmembrane region" description="Helical" evidence="6">
    <location>
        <begin position="144"/>
        <end position="172"/>
    </location>
</feature>
<keyword evidence="2 6" id="KW-0812">Transmembrane</keyword>
<feature type="region of interest" description="Disordered" evidence="5">
    <location>
        <begin position="395"/>
        <end position="429"/>
    </location>
</feature>
<evidence type="ECO:0000313" key="8">
    <source>
        <dbReference type="EMBL" id="RZU71930.1"/>
    </source>
</evidence>
<dbReference type="InterPro" id="IPR049453">
    <property type="entry name" value="Memb_transporter_dom"/>
</dbReference>
<keyword evidence="9" id="KW-1185">Reference proteome</keyword>
<comment type="caution">
    <text evidence="8">The sequence shown here is derived from an EMBL/GenBank/DDBJ whole genome shotgun (WGS) entry which is preliminary data.</text>
</comment>
<organism evidence="8 9">
    <name type="scientific">Micromonospora kangleipakensis</name>
    <dbReference type="NCBI Taxonomy" id="1077942"/>
    <lineage>
        <taxon>Bacteria</taxon>
        <taxon>Bacillati</taxon>
        <taxon>Actinomycetota</taxon>
        <taxon>Actinomycetes</taxon>
        <taxon>Micromonosporales</taxon>
        <taxon>Micromonosporaceae</taxon>
        <taxon>Micromonospora</taxon>
    </lineage>
</organism>
<protein>
    <submittedName>
        <fullName evidence="8">Uncharacterized membrane protein YgaE (UPF0421/DUF939 family)</fullName>
    </submittedName>
</protein>